<feature type="region of interest" description="Disordered" evidence="1">
    <location>
        <begin position="1"/>
        <end position="75"/>
    </location>
</feature>
<sequence>MADGKVGLEKSTVAQSLDNSDEQREANSLPEDGAASSTRDEAGVDGSAQRQNPATGHGTGTSREPRKTGFKRPLSTCSGCCPPPKKIRLEEFIPASQVIDYEKRDRYEVKLSSFADRTSLRQVANICKGALQIRTGFHGNRLAWAFARFASQEEAASTARALQGTVLDGARIRVSYCADKWRNPERRPRYLYDTLDVQSLPRKYRTAATVATLFPTGRVLMVTNTGHAKVKFGSGAELIAAVKKRECHVVEGQKLKFALAVAFGTHTTGMEEEDDD</sequence>
<dbReference type="EMBL" id="GEDV01008937">
    <property type="protein sequence ID" value="JAP79620.1"/>
    <property type="molecule type" value="Transcribed_RNA"/>
</dbReference>
<dbReference type="AlphaFoldDB" id="A0A131YMF1"/>
<dbReference type="InterPro" id="IPR012677">
    <property type="entry name" value="Nucleotide-bd_a/b_plait_sf"/>
</dbReference>
<dbReference type="SUPFAM" id="SSF54928">
    <property type="entry name" value="RNA-binding domain, RBD"/>
    <property type="match status" value="1"/>
</dbReference>
<name>A0A131YMF1_RHIAP</name>
<evidence type="ECO:0000313" key="2">
    <source>
        <dbReference type="EMBL" id="JAP79620.1"/>
    </source>
</evidence>
<dbReference type="Gene3D" id="3.30.70.330">
    <property type="match status" value="1"/>
</dbReference>
<dbReference type="InterPro" id="IPR035979">
    <property type="entry name" value="RBD_domain_sf"/>
</dbReference>
<proteinExistence type="predicted"/>
<organism evidence="2">
    <name type="scientific">Rhipicephalus appendiculatus</name>
    <name type="common">Brown ear tick</name>
    <dbReference type="NCBI Taxonomy" id="34631"/>
    <lineage>
        <taxon>Eukaryota</taxon>
        <taxon>Metazoa</taxon>
        <taxon>Ecdysozoa</taxon>
        <taxon>Arthropoda</taxon>
        <taxon>Chelicerata</taxon>
        <taxon>Arachnida</taxon>
        <taxon>Acari</taxon>
        <taxon>Parasitiformes</taxon>
        <taxon>Ixodida</taxon>
        <taxon>Ixodoidea</taxon>
        <taxon>Ixodidae</taxon>
        <taxon>Rhipicephalinae</taxon>
        <taxon>Rhipicephalus</taxon>
        <taxon>Rhipicephalus</taxon>
    </lineage>
</organism>
<protein>
    <submittedName>
        <fullName evidence="2">Nucleolin</fullName>
    </submittedName>
</protein>
<dbReference type="GO" id="GO:0003676">
    <property type="term" value="F:nucleic acid binding"/>
    <property type="evidence" value="ECO:0007669"/>
    <property type="project" value="InterPro"/>
</dbReference>
<reference evidence="2" key="1">
    <citation type="journal article" date="2016" name="Ticks Tick Borne Dis.">
        <title>De novo assembly and annotation of the salivary gland transcriptome of Rhipicephalus appendiculatus male and female ticks during blood feeding.</title>
        <authorList>
            <person name="de Castro M.H."/>
            <person name="de Klerk D."/>
            <person name="Pienaar R."/>
            <person name="Latif A.A."/>
            <person name="Rees D.J."/>
            <person name="Mans B.J."/>
        </authorList>
    </citation>
    <scope>NUCLEOTIDE SEQUENCE</scope>
    <source>
        <tissue evidence="2">Salivary glands</tissue>
    </source>
</reference>
<accession>A0A131YMF1</accession>
<evidence type="ECO:0000256" key="1">
    <source>
        <dbReference type="SAM" id="MobiDB-lite"/>
    </source>
</evidence>